<dbReference type="PANTHER" id="PTHR43201:SF5">
    <property type="entry name" value="MEDIUM-CHAIN ACYL-COA LIGASE ACSF2, MITOCHONDRIAL"/>
    <property type="match status" value="1"/>
</dbReference>
<dbReference type="Pfam" id="PF13193">
    <property type="entry name" value="AMP-binding_C"/>
    <property type="match status" value="1"/>
</dbReference>
<accession>A0A369MEN6</accession>
<dbReference type="Gene3D" id="3.40.50.12780">
    <property type="entry name" value="N-terminal domain of ligase-like"/>
    <property type="match status" value="1"/>
</dbReference>
<evidence type="ECO:0000256" key="2">
    <source>
        <dbReference type="ARBA" id="ARBA00022598"/>
    </source>
</evidence>
<protein>
    <submittedName>
        <fullName evidence="5">AMP-binding protein</fullName>
    </submittedName>
</protein>
<evidence type="ECO:0000313" key="5">
    <source>
        <dbReference type="EMBL" id="RDB69406.1"/>
    </source>
</evidence>
<sequence>MMYSNKDCGSLVDHWAELQPERLALVDGASRWTYGDLRKGIRNCREFLSGQGVGKGDAVVTVLRNGAEFLAVFFAALQTGCSVVPCDTAVDASLLRARAQVCQAGLAIVGSEAEVDLAVRAGLRCPVAVADFASDGFADIAKPGIGGDSRAEGGAMPDDAFLVAFTSGSTAAPKGACLKAESLFMCAENLARRLGLTSQDVVLVPLPWSHMFGLVAGMLATLLAGAVIVSMRKHDPKEAIRLIESEGVTVHHGVPTMFFKELSALKAWEGPVDLSSLRTGIAAGSFVSCMLVERAEREMGMRMASAYGSTEVVSVSMNRPSDPLKVRQETSGRVFEGVEVRVVDIDGTPLPTGSIGELCVRGPGVMTGYLKAPEETAKVMSPDGWFSTGDLVSIDEEGFLRVLGRKKDLIIRGGNNVAPSALECLYLGHPDIEDVVVMGYPDEVFGEKIVCFVVPRQGSVLEAEEVRAYARGRVPKFSIPDDVVFKARLPRLPSGKTDKRLLKREFMKERGLEQDD</sequence>
<evidence type="ECO:0000259" key="3">
    <source>
        <dbReference type="Pfam" id="PF00501"/>
    </source>
</evidence>
<name>A0A369MEN6_EGGLN</name>
<dbReference type="GO" id="GO:0006631">
    <property type="term" value="P:fatty acid metabolic process"/>
    <property type="evidence" value="ECO:0007669"/>
    <property type="project" value="TreeGrafter"/>
</dbReference>
<comment type="similarity">
    <text evidence="1">Belongs to the ATP-dependent AMP-binding enzyme family.</text>
</comment>
<dbReference type="Proteomes" id="UP000253970">
    <property type="component" value="Unassembled WGS sequence"/>
</dbReference>
<evidence type="ECO:0000313" key="6">
    <source>
        <dbReference type="Proteomes" id="UP000253970"/>
    </source>
</evidence>
<dbReference type="InterPro" id="IPR045851">
    <property type="entry name" value="AMP-bd_C_sf"/>
</dbReference>
<dbReference type="EMBL" id="PPTU01000014">
    <property type="protein sequence ID" value="RDB69406.1"/>
    <property type="molecule type" value="Genomic_DNA"/>
</dbReference>
<dbReference type="AlphaFoldDB" id="A0A369MEN6"/>
<dbReference type="GO" id="GO:0031956">
    <property type="term" value="F:medium-chain fatty acid-CoA ligase activity"/>
    <property type="evidence" value="ECO:0007669"/>
    <property type="project" value="TreeGrafter"/>
</dbReference>
<gene>
    <name evidence="5" type="ORF">C1875_09970</name>
</gene>
<dbReference type="Pfam" id="PF00501">
    <property type="entry name" value="AMP-binding"/>
    <property type="match status" value="1"/>
</dbReference>
<dbReference type="Gene3D" id="3.30.300.30">
    <property type="match status" value="1"/>
</dbReference>
<organism evidence="5 6">
    <name type="scientific">Eggerthella lenta</name>
    <name type="common">Eubacterium lentum</name>
    <dbReference type="NCBI Taxonomy" id="84112"/>
    <lineage>
        <taxon>Bacteria</taxon>
        <taxon>Bacillati</taxon>
        <taxon>Actinomycetota</taxon>
        <taxon>Coriobacteriia</taxon>
        <taxon>Eggerthellales</taxon>
        <taxon>Eggerthellaceae</taxon>
        <taxon>Eggerthella</taxon>
    </lineage>
</organism>
<keyword evidence="2" id="KW-0436">Ligase</keyword>
<proteinExistence type="inferred from homology"/>
<dbReference type="PANTHER" id="PTHR43201">
    <property type="entry name" value="ACYL-COA SYNTHETASE"/>
    <property type="match status" value="1"/>
</dbReference>
<dbReference type="InterPro" id="IPR042099">
    <property type="entry name" value="ANL_N_sf"/>
</dbReference>
<dbReference type="RefSeq" id="WP_114534227.1">
    <property type="nucleotide sequence ID" value="NZ_JAQDVM010000013.1"/>
</dbReference>
<reference evidence="5 6" key="1">
    <citation type="journal article" date="2018" name="Elife">
        <title>Discovery and characterization of a prevalent human gut bacterial enzyme sufficient for the inactivation of a family of plant toxins.</title>
        <authorList>
            <person name="Koppel N."/>
            <person name="Bisanz J.E."/>
            <person name="Pandelia M.E."/>
            <person name="Turnbaugh P.J."/>
            <person name="Balskus E.P."/>
        </authorList>
    </citation>
    <scope>NUCLEOTIDE SEQUENCE [LARGE SCALE GENOMIC DNA]</scope>
    <source>
        <strain evidence="5 6">W1 BHI 6</strain>
    </source>
</reference>
<dbReference type="InterPro" id="IPR025110">
    <property type="entry name" value="AMP-bd_C"/>
</dbReference>
<dbReference type="SUPFAM" id="SSF56801">
    <property type="entry name" value="Acetyl-CoA synthetase-like"/>
    <property type="match status" value="1"/>
</dbReference>
<comment type="caution">
    <text evidence="5">The sequence shown here is derived from an EMBL/GenBank/DDBJ whole genome shotgun (WGS) entry which is preliminary data.</text>
</comment>
<feature type="domain" description="AMP-dependent synthetase/ligase" evidence="3">
    <location>
        <begin position="13"/>
        <end position="370"/>
    </location>
</feature>
<dbReference type="InterPro" id="IPR000873">
    <property type="entry name" value="AMP-dep_synth/lig_dom"/>
</dbReference>
<evidence type="ECO:0000259" key="4">
    <source>
        <dbReference type="Pfam" id="PF13193"/>
    </source>
</evidence>
<evidence type="ECO:0000256" key="1">
    <source>
        <dbReference type="ARBA" id="ARBA00006432"/>
    </source>
</evidence>
<feature type="domain" description="AMP-binding enzyme C-terminal" evidence="4">
    <location>
        <begin position="422"/>
        <end position="496"/>
    </location>
</feature>